<comment type="caution">
    <text evidence="8">Lacks conserved residue(s) required for the propagation of feature annotation.</text>
</comment>
<comment type="similarity">
    <text evidence="8">Belongs to the CN hydrolase family. Apolipoprotein N-acyltransferase subfamily.</text>
</comment>
<proteinExistence type="inferred from homology"/>
<dbReference type="CDD" id="cd07571">
    <property type="entry name" value="ALP_N-acyl_transferase"/>
    <property type="match status" value="1"/>
</dbReference>
<feature type="region of interest" description="Disordered" evidence="9">
    <location>
        <begin position="50"/>
        <end position="87"/>
    </location>
</feature>
<keyword evidence="5 8" id="KW-1133">Transmembrane helix</keyword>
<dbReference type="Proteomes" id="UP000603708">
    <property type="component" value="Unassembled WGS sequence"/>
</dbReference>
<evidence type="ECO:0000256" key="3">
    <source>
        <dbReference type="ARBA" id="ARBA00022679"/>
    </source>
</evidence>
<feature type="compositionally biased region" description="Low complexity" evidence="9">
    <location>
        <begin position="75"/>
        <end position="84"/>
    </location>
</feature>
<dbReference type="AlphaFoldDB" id="A0A919L4Y0"/>
<evidence type="ECO:0000256" key="6">
    <source>
        <dbReference type="ARBA" id="ARBA00023136"/>
    </source>
</evidence>
<evidence type="ECO:0000256" key="1">
    <source>
        <dbReference type="ARBA" id="ARBA00004651"/>
    </source>
</evidence>
<gene>
    <name evidence="8 11" type="primary">lnt</name>
    <name evidence="11" type="ORF">GCM10018793_51190</name>
</gene>
<evidence type="ECO:0000313" key="11">
    <source>
        <dbReference type="EMBL" id="GHH84985.1"/>
    </source>
</evidence>
<evidence type="ECO:0000256" key="2">
    <source>
        <dbReference type="ARBA" id="ARBA00022475"/>
    </source>
</evidence>
<keyword evidence="3 8" id="KW-0808">Transferase</keyword>
<feature type="transmembrane region" description="Helical" evidence="8">
    <location>
        <begin position="201"/>
        <end position="221"/>
    </location>
</feature>
<feature type="transmembrane region" description="Helical" evidence="8">
    <location>
        <begin position="97"/>
        <end position="114"/>
    </location>
</feature>
<dbReference type="Gene3D" id="3.60.110.10">
    <property type="entry name" value="Carbon-nitrogen hydrolase"/>
    <property type="match status" value="1"/>
</dbReference>
<comment type="caution">
    <text evidence="11">The sequence shown here is derived from an EMBL/GenBank/DDBJ whole genome shotgun (WGS) entry which is preliminary data.</text>
</comment>
<name>A0A919L4Y0_9ACTN</name>
<evidence type="ECO:0000259" key="10">
    <source>
        <dbReference type="PROSITE" id="PS50263"/>
    </source>
</evidence>
<dbReference type="InterPro" id="IPR036526">
    <property type="entry name" value="C-N_Hydrolase_sf"/>
</dbReference>
<evidence type="ECO:0000313" key="12">
    <source>
        <dbReference type="Proteomes" id="UP000603708"/>
    </source>
</evidence>
<keyword evidence="4 8" id="KW-0812">Transmembrane</keyword>
<dbReference type="EMBL" id="BNCD01000017">
    <property type="protein sequence ID" value="GHH84985.1"/>
    <property type="molecule type" value="Genomic_DNA"/>
</dbReference>
<comment type="pathway">
    <text evidence="8">Protein modification; lipoprotein biosynthesis (N-acyl transfer).</text>
</comment>
<dbReference type="InterPro" id="IPR004563">
    <property type="entry name" value="Apolipo_AcylTrfase"/>
</dbReference>
<evidence type="ECO:0000256" key="8">
    <source>
        <dbReference type="HAMAP-Rule" id="MF_01148"/>
    </source>
</evidence>
<keyword evidence="7 8" id="KW-0012">Acyltransferase</keyword>
<dbReference type="EC" id="2.3.1.269" evidence="8"/>
<sequence>MDVPRGARRTVGRTALPRAARRAVARVRAAGRTRVPGRAAVLARTRAPVREGGAGRVPRRAGRWYGPAGGHRTPGRAAGAAGPRRPGKDTGLLRSPWWRGAAAVGAGALPALAFPAPALWWFAYGALVPWLLLVRSAGTRRRAAYDGWLGGTGFMLAVHHWLLPSLHVFTVVIAALLGALWAPWGVLARRMVGGRPSTGRAAAALVVVPSGWLVVELVRSWQGLGGPWGLLGSSQWQVAPALRLASLGGVWLVSLLVVAVNTAVVLVLRVPGARAPVVVGLLAVAALIGTAWAWAPRPEPAGVARIAVVQPGVVAGPGSGERRFAREERLTRSLADRHPDLVVWGESSVGFDLADRPDLAARLAALSRRVGADVLVNVDARRTATSAHAGGPKMHGSVAHAGGRVAHAGTPGIYKSSVLVGPHGPTGDRYDKMRLVPFGEYVPARSVLGWATSVGKAAGEDRVRGREQVLMDVGRAAEGGRTLRIGPLICFESAFPDMSRHLAADGAGVLLVQSSTSSFQHSWAPAQHASLAALRAAETGRAMVHATLTGVSAAYGPGGERIGAPLGTDTRGAVVYEVPVATGTTWYVRFGDWPVHGALLVLAVLGGAECLRSLRRPAQAPRLPPARTAHASPARHGR</sequence>
<reference evidence="11" key="1">
    <citation type="journal article" date="2014" name="Int. J. Syst. Evol. Microbiol.">
        <title>Complete genome sequence of Corynebacterium casei LMG S-19264T (=DSM 44701T), isolated from a smear-ripened cheese.</title>
        <authorList>
            <consortium name="US DOE Joint Genome Institute (JGI-PGF)"/>
            <person name="Walter F."/>
            <person name="Albersmeier A."/>
            <person name="Kalinowski J."/>
            <person name="Ruckert C."/>
        </authorList>
    </citation>
    <scope>NUCLEOTIDE SEQUENCE</scope>
    <source>
        <strain evidence="11">JCM 5069</strain>
    </source>
</reference>
<dbReference type="InterPro" id="IPR003010">
    <property type="entry name" value="C-N_Hydrolase"/>
</dbReference>
<dbReference type="SUPFAM" id="SSF56317">
    <property type="entry name" value="Carbon-nitrogen hydrolase"/>
    <property type="match status" value="1"/>
</dbReference>
<comment type="catalytic activity">
    <reaction evidence="8">
        <text>N-terminal S-1,2-diacyl-sn-glyceryl-L-cysteinyl-[lipoprotein] + a glycerophospholipid = N-acyl-S-1,2-diacyl-sn-glyceryl-L-cysteinyl-[lipoprotein] + a 2-acyl-sn-glycero-3-phospholipid + H(+)</text>
        <dbReference type="Rhea" id="RHEA:48228"/>
        <dbReference type="Rhea" id="RHEA-COMP:14681"/>
        <dbReference type="Rhea" id="RHEA-COMP:14684"/>
        <dbReference type="ChEBI" id="CHEBI:15378"/>
        <dbReference type="ChEBI" id="CHEBI:136912"/>
        <dbReference type="ChEBI" id="CHEBI:140656"/>
        <dbReference type="ChEBI" id="CHEBI:140657"/>
        <dbReference type="ChEBI" id="CHEBI:140660"/>
        <dbReference type="EC" id="2.3.1.269"/>
    </reaction>
</comment>
<organism evidence="11 12">
    <name type="scientific">Streptomyces sulfonofaciens</name>
    <dbReference type="NCBI Taxonomy" id="68272"/>
    <lineage>
        <taxon>Bacteria</taxon>
        <taxon>Bacillati</taxon>
        <taxon>Actinomycetota</taxon>
        <taxon>Actinomycetes</taxon>
        <taxon>Kitasatosporales</taxon>
        <taxon>Streptomycetaceae</taxon>
        <taxon>Streptomyces</taxon>
    </lineage>
</organism>
<feature type="transmembrane region" description="Helical" evidence="8">
    <location>
        <begin position="168"/>
        <end position="189"/>
    </location>
</feature>
<dbReference type="PANTHER" id="PTHR38686:SF1">
    <property type="entry name" value="APOLIPOPROTEIN N-ACYLTRANSFERASE"/>
    <property type="match status" value="1"/>
</dbReference>
<dbReference type="GO" id="GO:0016410">
    <property type="term" value="F:N-acyltransferase activity"/>
    <property type="evidence" value="ECO:0007669"/>
    <property type="project" value="UniProtKB-UniRule"/>
</dbReference>
<evidence type="ECO:0000256" key="7">
    <source>
        <dbReference type="ARBA" id="ARBA00023315"/>
    </source>
</evidence>
<reference evidence="11" key="2">
    <citation type="submission" date="2020-09" db="EMBL/GenBank/DDBJ databases">
        <authorList>
            <person name="Sun Q."/>
            <person name="Ohkuma M."/>
        </authorList>
    </citation>
    <scope>NUCLEOTIDE SEQUENCE</scope>
    <source>
        <strain evidence="11">JCM 5069</strain>
    </source>
</reference>
<dbReference type="GO" id="GO:0005886">
    <property type="term" value="C:plasma membrane"/>
    <property type="evidence" value="ECO:0007669"/>
    <property type="project" value="UniProtKB-SubCell"/>
</dbReference>
<evidence type="ECO:0000256" key="4">
    <source>
        <dbReference type="ARBA" id="ARBA00022692"/>
    </source>
</evidence>
<dbReference type="GO" id="GO:0042158">
    <property type="term" value="P:lipoprotein biosynthetic process"/>
    <property type="evidence" value="ECO:0007669"/>
    <property type="project" value="UniProtKB-UniRule"/>
</dbReference>
<feature type="domain" description="CN hydrolase" evidence="10">
    <location>
        <begin position="304"/>
        <end position="580"/>
    </location>
</feature>
<dbReference type="Pfam" id="PF20154">
    <property type="entry name" value="LNT_N"/>
    <property type="match status" value="1"/>
</dbReference>
<dbReference type="HAMAP" id="MF_01148">
    <property type="entry name" value="Lnt"/>
    <property type="match status" value="1"/>
</dbReference>
<evidence type="ECO:0000256" key="9">
    <source>
        <dbReference type="SAM" id="MobiDB-lite"/>
    </source>
</evidence>
<accession>A0A919L4Y0</accession>
<dbReference type="NCBIfam" id="TIGR00546">
    <property type="entry name" value="lnt"/>
    <property type="match status" value="1"/>
</dbReference>
<keyword evidence="2 8" id="KW-1003">Cell membrane</keyword>
<protein>
    <recommendedName>
        <fullName evidence="8">Apolipoprotein N-acyltransferase</fullName>
        <shortName evidence="8">ALP N-acyltransferase</shortName>
        <ecNumber evidence="8">2.3.1.269</ecNumber>
    </recommendedName>
</protein>
<dbReference type="Pfam" id="PF00795">
    <property type="entry name" value="CN_hydrolase"/>
    <property type="match status" value="1"/>
</dbReference>
<feature type="transmembrane region" description="Helical" evidence="8">
    <location>
        <begin position="241"/>
        <end position="268"/>
    </location>
</feature>
<dbReference type="PANTHER" id="PTHR38686">
    <property type="entry name" value="APOLIPOPROTEIN N-ACYLTRANSFERASE"/>
    <property type="match status" value="1"/>
</dbReference>
<comment type="function">
    <text evidence="8">Catalyzes the phospholipid dependent N-acylation of the N-terminal cysteine of apolipoprotein, the last step in lipoprotein maturation.</text>
</comment>
<keyword evidence="12" id="KW-1185">Reference proteome</keyword>
<keyword evidence="6 8" id="KW-0472">Membrane</keyword>
<dbReference type="InterPro" id="IPR045378">
    <property type="entry name" value="LNT_N"/>
</dbReference>
<evidence type="ECO:0000256" key="5">
    <source>
        <dbReference type="ARBA" id="ARBA00022989"/>
    </source>
</evidence>
<feature type="transmembrane region" description="Helical" evidence="8">
    <location>
        <begin position="275"/>
        <end position="295"/>
    </location>
</feature>
<dbReference type="PROSITE" id="PS50263">
    <property type="entry name" value="CN_HYDROLASE"/>
    <property type="match status" value="1"/>
</dbReference>
<comment type="subcellular location">
    <subcellularLocation>
        <location evidence="1 8">Cell membrane</location>
        <topology evidence="1 8">Multi-pass membrane protein</topology>
    </subcellularLocation>
</comment>